<dbReference type="SUPFAM" id="SSF75625">
    <property type="entry name" value="YebC-like"/>
    <property type="match status" value="1"/>
</dbReference>
<reference evidence="4 5" key="1">
    <citation type="submission" date="2023-08" db="EMBL/GenBank/DDBJ databases">
        <title>A Necator americanus chromosomal reference genome.</title>
        <authorList>
            <person name="Ilik V."/>
            <person name="Petrzelkova K.J."/>
            <person name="Pardy F."/>
            <person name="Fuh T."/>
            <person name="Niatou-Singa F.S."/>
            <person name="Gouil Q."/>
            <person name="Baker L."/>
            <person name="Ritchie M.E."/>
            <person name="Jex A.R."/>
            <person name="Gazzola D."/>
            <person name="Li H."/>
            <person name="Toshio Fujiwara R."/>
            <person name="Zhan B."/>
            <person name="Aroian R.V."/>
            <person name="Pafco B."/>
            <person name="Schwarz E.M."/>
        </authorList>
    </citation>
    <scope>NUCLEOTIDE SEQUENCE [LARGE SCALE GENOMIC DNA]</scope>
    <source>
        <strain evidence="4 5">Aroian</strain>
        <tissue evidence="4">Whole animal</tissue>
    </source>
</reference>
<proteinExistence type="inferred from homology"/>
<dbReference type="PANTHER" id="PTHR12532:SF0">
    <property type="entry name" value="TRANSLATIONAL ACTIVATOR OF CYTOCHROME C OXIDASE 1"/>
    <property type="match status" value="1"/>
</dbReference>
<name>A0ABR1CXX7_NECAM</name>
<dbReference type="Pfam" id="PF20772">
    <property type="entry name" value="TACO1_YebC_N"/>
    <property type="match status" value="1"/>
</dbReference>
<dbReference type="InterPro" id="IPR002876">
    <property type="entry name" value="Transcrip_reg_TACO1-like"/>
</dbReference>
<gene>
    <name evidence="4" type="primary">Necator_chrIII.g10800</name>
    <name evidence="4" type="ORF">RB195_010035</name>
</gene>
<dbReference type="Gene3D" id="3.30.70.980">
    <property type="match status" value="2"/>
</dbReference>
<organism evidence="4 5">
    <name type="scientific">Necator americanus</name>
    <name type="common">Human hookworm</name>
    <dbReference type="NCBI Taxonomy" id="51031"/>
    <lineage>
        <taxon>Eukaryota</taxon>
        <taxon>Metazoa</taxon>
        <taxon>Ecdysozoa</taxon>
        <taxon>Nematoda</taxon>
        <taxon>Chromadorea</taxon>
        <taxon>Rhabditida</taxon>
        <taxon>Rhabditina</taxon>
        <taxon>Rhabditomorpha</taxon>
        <taxon>Strongyloidea</taxon>
        <taxon>Ancylostomatidae</taxon>
        <taxon>Bunostominae</taxon>
        <taxon>Necator</taxon>
    </lineage>
</organism>
<feature type="domain" description="TACO1/YebC-like N-terminal" evidence="3">
    <location>
        <begin position="40"/>
        <end position="109"/>
    </location>
</feature>
<evidence type="ECO:0000259" key="2">
    <source>
        <dbReference type="Pfam" id="PF01709"/>
    </source>
</evidence>
<comment type="caution">
    <text evidence="4">The sequence shown here is derived from an EMBL/GenBank/DDBJ whole genome shotgun (WGS) entry which is preliminary data.</text>
</comment>
<dbReference type="Proteomes" id="UP001303046">
    <property type="component" value="Unassembled WGS sequence"/>
</dbReference>
<evidence type="ECO:0008006" key="6">
    <source>
        <dbReference type="Google" id="ProtNLM"/>
    </source>
</evidence>
<evidence type="ECO:0000259" key="3">
    <source>
        <dbReference type="Pfam" id="PF20772"/>
    </source>
</evidence>
<feature type="domain" description="TACO1/YebC-like second and third" evidence="2">
    <location>
        <begin position="115"/>
        <end position="277"/>
    </location>
</feature>
<keyword evidence="5" id="KW-1185">Reference proteome</keyword>
<evidence type="ECO:0000313" key="5">
    <source>
        <dbReference type="Proteomes" id="UP001303046"/>
    </source>
</evidence>
<dbReference type="PANTHER" id="PTHR12532">
    <property type="entry name" value="TRANSLATIONAL ACTIVATOR OF CYTOCHROME C OXIDASE 1"/>
    <property type="match status" value="1"/>
</dbReference>
<comment type="similarity">
    <text evidence="1">Belongs to the TACO1 family.</text>
</comment>
<dbReference type="Pfam" id="PF01709">
    <property type="entry name" value="Transcrip_reg"/>
    <property type="match status" value="1"/>
</dbReference>
<dbReference type="InterPro" id="IPR026564">
    <property type="entry name" value="Transcrip_reg_TACO1-like_dom3"/>
</dbReference>
<dbReference type="InterPro" id="IPR029072">
    <property type="entry name" value="YebC-like"/>
</dbReference>
<evidence type="ECO:0000313" key="4">
    <source>
        <dbReference type="EMBL" id="KAK6742523.1"/>
    </source>
</evidence>
<protein>
    <recommendedName>
        <fullName evidence="6">DNA-binding regulatory protein, YebC/PmpR family</fullName>
    </recommendedName>
</protein>
<accession>A0ABR1CXX7</accession>
<sequence>MLDNMFSQIGYKVQIPMLHTYFSMVRREFSLSNGLLKGHSKWQNIKATKGKNDMLKSQAMNVLLKKTKAAALRGGFDVKLNRELSALEQDCRAQGLSLDTFRNFLTKLKDKPEIECTYNVIGPSGSFFIIEAETDNRKVFENTLRKYFNKVGGFRLAAETSAVQSWFQRKGVVTVKAELKGKEVHLDQMEEIGIELDCEDVTLVEDKNPLFELLCEPGKLSDVESTLSSKGFIVESAEIQFRPRHPIHIAAEDASKVGKLYELLQEDDSIRQIFDNIQPST</sequence>
<evidence type="ECO:0000256" key="1">
    <source>
        <dbReference type="ARBA" id="ARBA00008724"/>
    </source>
</evidence>
<dbReference type="InterPro" id="IPR017856">
    <property type="entry name" value="Integrase-like_N"/>
</dbReference>
<dbReference type="InterPro" id="IPR048300">
    <property type="entry name" value="TACO1_YebC-like_2nd/3rd_dom"/>
</dbReference>
<dbReference type="InterPro" id="IPR049083">
    <property type="entry name" value="TACO1_YebC_N"/>
</dbReference>
<dbReference type="EMBL" id="JAVFWL010000003">
    <property type="protein sequence ID" value="KAK6742523.1"/>
    <property type="molecule type" value="Genomic_DNA"/>
</dbReference>
<dbReference type="Gene3D" id="1.10.10.200">
    <property type="match status" value="1"/>
</dbReference>